<dbReference type="AlphaFoldDB" id="A0A940YGR0"/>
<proteinExistence type="inferred from homology"/>
<sequence length="163" mass="17849">MRRRCGLVLLGAGLLAGCGFQLRQPTEVPFERIALSGFAPRSAMAEALRRELPARVRIVDAAAQSEVQLVADEDVLHRTVVASTAAGQVREFRLRVRLRFHFANPAGEALGGVTELEQMRDLSYSETAALGKEVEEAALLREMRADIARQVVRRLAALGQTGR</sequence>
<evidence type="ECO:0000256" key="4">
    <source>
        <dbReference type="ARBA" id="ARBA00023237"/>
    </source>
</evidence>
<comment type="subunit">
    <text evidence="6">Component of the lipopolysaccharide transport and assembly complex. Interacts with LptD.</text>
</comment>
<dbReference type="GO" id="GO:0043165">
    <property type="term" value="P:Gram-negative-bacterium-type cell outer membrane assembly"/>
    <property type="evidence" value="ECO:0007669"/>
    <property type="project" value="UniProtKB-UniRule"/>
</dbReference>
<comment type="subcellular location">
    <subcellularLocation>
        <location evidence="6">Cell outer membrane</location>
        <topology evidence="6">Lipid-anchor</topology>
    </subcellularLocation>
</comment>
<comment type="function">
    <text evidence="6">Together with LptD, is involved in the assembly of lipopolysaccharide (LPS) at the surface of the outer membrane. Required for the proper assembly of LptD. Binds LPS and may serve as the LPS recognition site at the outer membrane.</text>
</comment>
<keyword evidence="4 6" id="KW-0998">Cell outer membrane</keyword>
<dbReference type="Pfam" id="PF04390">
    <property type="entry name" value="LptE"/>
    <property type="match status" value="1"/>
</dbReference>
<dbReference type="GO" id="GO:0015920">
    <property type="term" value="P:lipopolysaccharide transport"/>
    <property type="evidence" value="ECO:0007669"/>
    <property type="project" value="TreeGrafter"/>
</dbReference>
<keyword evidence="3 6" id="KW-0564">Palmitate</keyword>
<dbReference type="PANTHER" id="PTHR38098:SF1">
    <property type="entry name" value="LPS-ASSEMBLY LIPOPROTEIN LPTE"/>
    <property type="match status" value="1"/>
</dbReference>
<dbReference type="GO" id="GO:0009279">
    <property type="term" value="C:cell outer membrane"/>
    <property type="evidence" value="ECO:0007669"/>
    <property type="project" value="UniProtKB-SubCell"/>
</dbReference>
<evidence type="ECO:0000256" key="2">
    <source>
        <dbReference type="ARBA" id="ARBA00023136"/>
    </source>
</evidence>
<dbReference type="EMBL" id="JAGQDE010000006">
    <property type="protein sequence ID" value="MBQ0959094.1"/>
    <property type="molecule type" value="Genomic_DNA"/>
</dbReference>
<name>A0A940YGR0_9BURK</name>
<reference evidence="7" key="1">
    <citation type="submission" date="2021-04" db="EMBL/GenBank/DDBJ databases">
        <title>The genome sequence of Ideonella sp. 4Y11.</title>
        <authorList>
            <person name="Liu Y."/>
        </authorList>
    </citation>
    <scope>NUCLEOTIDE SEQUENCE</scope>
    <source>
        <strain evidence="7">4Y11</strain>
    </source>
</reference>
<gene>
    <name evidence="6" type="primary">lptE</name>
    <name evidence="7" type="ORF">KAK06_08985</name>
</gene>
<dbReference type="InterPro" id="IPR007485">
    <property type="entry name" value="LPS_assembly_LptE"/>
</dbReference>
<evidence type="ECO:0000256" key="6">
    <source>
        <dbReference type="HAMAP-Rule" id="MF_01186"/>
    </source>
</evidence>
<keyword evidence="8" id="KW-1185">Reference proteome</keyword>
<evidence type="ECO:0000313" key="7">
    <source>
        <dbReference type="EMBL" id="MBQ0959094.1"/>
    </source>
</evidence>
<dbReference type="PROSITE" id="PS51257">
    <property type="entry name" value="PROKAR_LIPOPROTEIN"/>
    <property type="match status" value="1"/>
</dbReference>
<evidence type="ECO:0000256" key="5">
    <source>
        <dbReference type="ARBA" id="ARBA00023288"/>
    </source>
</evidence>
<evidence type="ECO:0000256" key="3">
    <source>
        <dbReference type="ARBA" id="ARBA00023139"/>
    </source>
</evidence>
<dbReference type="RefSeq" id="WP_210801610.1">
    <property type="nucleotide sequence ID" value="NZ_JAGQDE010000006.1"/>
</dbReference>
<dbReference type="Gene3D" id="3.30.160.150">
    <property type="entry name" value="Lipoprotein like domain"/>
    <property type="match status" value="1"/>
</dbReference>
<evidence type="ECO:0000313" key="8">
    <source>
        <dbReference type="Proteomes" id="UP000678374"/>
    </source>
</evidence>
<dbReference type="PANTHER" id="PTHR38098">
    <property type="entry name" value="LPS-ASSEMBLY LIPOPROTEIN LPTE"/>
    <property type="match status" value="1"/>
</dbReference>
<comment type="similarity">
    <text evidence="6">Belongs to the LptE lipoprotein family.</text>
</comment>
<comment type="caution">
    <text evidence="7">The sequence shown here is derived from an EMBL/GenBank/DDBJ whole genome shotgun (WGS) entry which is preliminary data.</text>
</comment>
<dbReference type="Proteomes" id="UP000678374">
    <property type="component" value="Unassembled WGS sequence"/>
</dbReference>
<dbReference type="GO" id="GO:0001530">
    <property type="term" value="F:lipopolysaccharide binding"/>
    <property type="evidence" value="ECO:0007669"/>
    <property type="project" value="TreeGrafter"/>
</dbReference>
<keyword evidence="1 6" id="KW-0732">Signal</keyword>
<protein>
    <recommendedName>
        <fullName evidence="6">LPS-assembly lipoprotein LptE</fullName>
    </recommendedName>
</protein>
<keyword evidence="5 6" id="KW-0449">Lipoprotein</keyword>
<dbReference type="GO" id="GO:1990351">
    <property type="term" value="C:transporter complex"/>
    <property type="evidence" value="ECO:0007669"/>
    <property type="project" value="TreeGrafter"/>
</dbReference>
<organism evidence="7 8">
    <name type="scientific">Ideonella aquatica</name>
    <dbReference type="NCBI Taxonomy" id="2824119"/>
    <lineage>
        <taxon>Bacteria</taxon>
        <taxon>Pseudomonadati</taxon>
        <taxon>Pseudomonadota</taxon>
        <taxon>Betaproteobacteria</taxon>
        <taxon>Burkholderiales</taxon>
        <taxon>Sphaerotilaceae</taxon>
        <taxon>Ideonella</taxon>
    </lineage>
</organism>
<evidence type="ECO:0000256" key="1">
    <source>
        <dbReference type="ARBA" id="ARBA00022729"/>
    </source>
</evidence>
<accession>A0A940YGR0</accession>
<dbReference type="HAMAP" id="MF_01186">
    <property type="entry name" value="LPS_assembly_LptE"/>
    <property type="match status" value="1"/>
</dbReference>
<keyword evidence="2 6" id="KW-0472">Membrane</keyword>